<evidence type="ECO:0000256" key="1">
    <source>
        <dbReference type="SAM" id="MobiDB-lite"/>
    </source>
</evidence>
<feature type="compositionally biased region" description="Polar residues" evidence="1">
    <location>
        <begin position="67"/>
        <end position="85"/>
    </location>
</feature>
<feature type="region of interest" description="Disordered" evidence="1">
    <location>
        <begin position="67"/>
        <end position="86"/>
    </location>
</feature>
<keyword evidence="3" id="KW-1185">Reference proteome</keyword>
<dbReference type="AlphaFoldDB" id="A0A2J6R549"/>
<sequence>MDSSTSTASGDAVTPASADAPASVDALGSTGAPTSADALASTNVLASTDPVVSTNALASAVQSLEISGSATDQAQPTHTENTAVSESKFEAQAHWTAEDTRWMRKLYSFRDVVRRLCKDGCSEELQELMVEAKVMSEPFWKLLEPGEYRKATQEEYDTKFDSMYDAMYLVQEALKSQVLCGDLESRINIHRLKILKGCFPEDLPLDIVSDEERLELIESAKGRKEEIERVKSEAEEIWKAMGYSIKPVSPILQ</sequence>
<accession>A0A2J6R549</accession>
<reference evidence="2 3" key="1">
    <citation type="submission" date="2016-04" db="EMBL/GenBank/DDBJ databases">
        <title>A degradative enzymes factory behind the ericoid mycorrhizal symbiosis.</title>
        <authorList>
            <consortium name="DOE Joint Genome Institute"/>
            <person name="Martino E."/>
            <person name="Morin E."/>
            <person name="Grelet G."/>
            <person name="Kuo A."/>
            <person name="Kohler A."/>
            <person name="Daghino S."/>
            <person name="Barry K."/>
            <person name="Choi C."/>
            <person name="Cichocki N."/>
            <person name="Clum A."/>
            <person name="Copeland A."/>
            <person name="Hainaut M."/>
            <person name="Haridas S."/>
            <person name="Labutti K."/>
            <person name="Lindquist E."/>
            <person name="Lipzen A."/>
            <person name="Khouja H.-R."/>
            <person name="Murat C."/>
            <person name="Ohm R."/>
            <person name="Olson A."/>
            <person name="Spatafora J."/>
            <person name="Veneault-Fourrey C."/>
            <person name="Henrissat B."/>
            <person name="Grigoriev I."/>
            <person name="Martin F."/>
            <person name="Perotto S."/>
        </authorList>
    </citation>
    <scope>NUCLEOTIDE SEQUENCE [LARGE SCALE GENOMIC DNA]</scope>
    <source>
        <strain evidence="2 3">F</strain>
    </source>
</reference>
<name>A0A2J6R549_HYAVF</name>
<gene>
    <name evidence="2" type="ORF">L207DRAFT_589204</name>
</gene>
<evidence type="ECO:0000313" key="2">
    <source>
        <dbReference type="EMBL" id="PMD33647.1"/>
    </source>
</evidence>
<feature type="compositionally biased region" description="Low complexity" evidence="1">
    <location>
        <begin position="12"/>
        <end position="26"/>
    </location>
</feature>
<proteinExistence type="predicted"/>
<dbReference type="Proteomes" id="UP000235786">
    <property type="component" value="Unassembled WGS sequence"/>
</dbReference>
<feature type="region of interest" description="Disordered" evidence="1">
    <location>
        <begin position="1"/>
        <end position="33"/>
    </location>
</feature>
<protein>
    <submittedName>
        <fullName evidence="2">Uncharacterized protein</fullName>
    </submittedName>
</protein>
<dbReference type="EMBL" id="KZ613955">
    <property type="protein sequence ID" value="PMD33647.1"/>
    <property type="molecule type" value="Genomic_DNA"/>
</dbReference>
<organism evidence="2 3">
    <name type="scientific">Hyaloscypha variabilis (strain UAMH 11265 / GT02V1 / F)</name>
    <name type="common">Meliniomyces variabilis</name>
    <dbReference type="NCBI Taxonomy" id="1149755"/>
    <lineage>
        <taxon>Eukaryota</taxon>
        <taxon>Fungi</taxon>
        <taxon>Dikarya</taxon>
        <taxon>Ascomycota</taxon>
        <taxon>Pezizomycotina</taxon>
        <taxon>Leotiomycetes</taxon>
        <taxon>Helotiales</taxon>
        <taxon>Hyaloscyphaceae</taxon>
        <taxon>Hyaloscypha</taxon>
        <taxon>Hyaloscypha variabilis</taxon>
    </lineage>
</organism>
<evidence type="ECO:0000313" key="3">
    <source>
        <dbReference type="Proteomes" id="UP000235786"/>
    </source>
</evidence>